<dbReference type="InterPro" id="IPR003806">
    <property type="entry name" value="ATP-grasp_PylC-type"/>
</dbReference>
<evidence type="ECO:0000313" key="3">
    <source>
        <dbReference type="Proteomes" id="UP000306241"/>
    </source>
</evidence>
<accession>A0A4V0H3H5</accession>
<sequence>MKVLITSPRAPVAIDWVSLALKSNHEVHLTDSLESSLAFFTYEQGRRPIYHKIAGPRYDFPSYAKAMIALINQVDLVIPTCEDIFYLEQLPLSDSNRAKCLMPEKDLIFQLHHKYAIYQIIKNPVGIIYPKTKLLESWSDLDQNQLSSTILKPVFSRFGKEVIRDISRETYLNKPISSSYPWVQQEKINGQNLCSYAICHHGEVLAQVVYQAQYCLNGSASSYFEAYDEPRINAFVSDFVARTDYHGQIAFDFIDNGQAIYLLECNPRATSGLHLLSAGLRIEEAGISYTETGKLPVKSMGKGLYFLFGLQALGQGKIAELIRDKRRSESILKGVPMHHLIAVLAEFTKIVALKKISLTQASTDDIQYDGEAGQEDVTL</sequence>
<organism evidence="2 3">
    <name type="scientific">Streptococcus porcinus</name>
    <dbReference type="NCBI Taxonomy" id="1340"/>
    <lineage>
        <taxon>Bacteria</taxon>
        <taxon>Bacillati</taxon>
        <taxon>Bacillota</taxon>
        <taxon>Bacilli</taxon>
        <taxon>Lactobacillales</taxon>
        <taxon>Streptococcaceae</taxon>
        <taxon>Streptococcus</taxon>
    </lineage>
</organism>
<dbReference type="OrthoDB" id="40611at2"/>
<dbReference type="RefSeq" id="WP_093958919.1">
    <property type="nucleotide sequence ID" value="NZ_FZQN01000001.1"/>
</dbReference>
<reference evidence="2 3" key="1">
    <citation type="submission" date="2019-05" db="EMBL/GenBank/DDBJ databases">
        <authorList>
            <consortium name="Pathogen Informatics"/>
        </authorList>
    </citation>
    <scope>NUCLEOTIDE SEQUENCE [LARGE SCALE GENOMIC DNA]</scope>
    <source>
        <strain evidence="2 3">NCTC10924</strain>
    </source>
</reference>
<evidence type="ECO:0000313" key="2">
    <source>
        <dbReference type="EMBL" id="VTT42107.1"/>
    </source>
</evidence>
<dbReference type="PROSITE" id="PS00867">
    <property type="entry name" value="CPSASE_2"/>
    <property type="match status" value="1"/>
</dbReference>
<dbReference type="Pfam" id="PF02655">
    <property type="entry name" value="ATP-grasp_3"/>
    <property type="match status" value="1"/>
</dbReference>
<evidence type="ECO:0000259" key="1">
    <source>
        <dbReference type="PROSITE" id="PS00867"/>
    </source>
</evidence>
<dbReference type="GO" id="GO:0046872">
    <property type="term" value="F:metal ion binding"/>
    <property type="evidence" value="ECO:0007669"/>
    <property type="project" value="InterPro"/>
</dbReference>
<dbReference type="InterPro" id="IPR005479">
    <property type="entry name" value="CPAse_ATP-bd"/>
</dbReference>
<dbReference type="AlphaFoldDB" id="A0A4V0H3H5"/>
<dbReference type="GO" id="GO:0005524">
    <property type="term" value="F:ATP binding"/>
    <property type="evidence" value="ECO:0007669"/>
    <property type="project" value="InterPro"/>
</dbReference>
<protein>
    <submittedName>
        <fullName evidence="2">Predicted ATP-grasp enzyme</fullName>
    </submittedName>
</protein>
<dbReference type="SUPFAM" id="SSF56059">
    <property type="entry name" value="Glutathione synthetase ATP-binding domain-like"/>
    <property type="match status" value="1"/>
</dbReference>
<feature type="domain" description="Carbamoyl phosphate synthase ATP-binding" evidence="1">
    <location>
        <begin position="262"/>
        <end position="269"/>
    </location>
</feature>
<dbReference type="EMBL" id="LR594052">
    <property type="protein sequence ID" value="VTT42107.1"/>
    <property type="molecule type" value="Genomic_DNA"/>
</dbReference>
<dbReference type="Proteomes" id="UP000306241">
    <property type="component" value="Chromosome"/>
</dbReference>
<gene>
    <name evidence="2" type="ORF">NCTC10924_00490</name>
</gene>
<proteinExistence type="predicted"/>
<name>A0A4V0H3H5_STRPO</name>
<dbReference type="Gene3D" id="3.30.470.20">
    <property type="entry name" value="ATP-grasp fold, B domain"/>
    <property type="match status" value="1"/>
</dbReference>